<gene>
    <name evidence="2" type="ORF">JWV37_05105</name>
</gene>
<protein>
    <submittedName>
        <fullName evidence="2">AsmA-like C-terminal domain-containing protein</fullName>
    </submittedName>
</protein>
<reference evidence="2 3" key="2">
    <citation type="submission" date="2021-02" db="EMBL/GenBank/DDBJ databases">
        <title>Sulfurospirillum tamanensis sp. nov.</title>
        <authorList>
            <person name="Frolova A."/>
            <person name="Merkel A."/>
            <person name="Slobodkin A."/>
        </authorList>
    </citation>
    <scope>NUCLEOTIDE SEQUENCE [LARGE SCALE GENOMIC DNA]</scope>
    <source>
        <strain evidence="2 3">T05b</strain>
    </source>
</reference>
<evidence type="ECO:0000313" key="2">
    <source>
        <dbReference type="EMBL" id="MBN2964148.1"/>
    </source>
</evidence>
<evidence type="ECO:0000313" key="3">
    <source>
        <dbReference type="Proteomes" id="UP000703590"/>
    </source>
</evidence>
<accession>A0ABS2WS01</accession>
<feature type="domain" description="YhdP central" evidence="1">
    <location>
        <begin position="208"/>
        <end position="415"/>
    </location>
</feature>
<dbReference type="EMBL" id="JAFHKK010000008">
    <property type="protein sequence ID" value="MBN2964148.1"/>
    <property type="molecule type" value="Genomic_DNA"/>
</dbReference>
<proteinExistence type="predicted"/>
<comment type="caution">
    <text evidence="2">The sequence shown here is derived from an EMBL/GenBank/DDBJ whole genome shotgun (WGS) entry which is preliminary data.</text>
</comment>
<name>A0ABS2WS01_9BACT</name>
<dbReference type="Proteomes" id="UP000703590">
    <property type="component" value="Unassembled WGS sequence"/>
</dbReference>
<dbReference type="InterPro" id="IPR025263">
    <property type="entry name" value="YhdP_central"/>
</dbReference>
<evidence type="ECO:0000259" key="1">
    <source>
        <dbReference type="Pfam" id="PF13116"/>
    </source>
</evidence>
<sequence length="838" mass="93308">MKKAWTPLLVFFVLCIAFLATLFYGIRISSLSIGGVYVDQLYIKLDKKLIVSAHEVRLNKTTKQENSREELVAILKYLPWMNRFFYSIAIENLRYEDEHIVLRYHHDVFYLDSDYVTIDATLNPLERGAAIGIKKLLLKDFDLELYGTLDLDILTQSGFFQGNFTTHGITGSVGLRLEDMLLSYVAQTHSFKNLAPFMEALDTAIDLEKEVSEWIYQKITASHYQIDALKGKIDLLSGDFFPHQMEGSARAKEVNVTFHPSLPPAVIKNLGVQLSNNQLIFHINDASYEGVDVSQSEVYIYNLLTEKNGIVVTLKTQTQLNETIHRILEAYEITIPLTQTSGTTQGILSLDIRFLPYSLKAKGDFLVQDATIDIAGVPFYSREATIALENTTLTLRNAHLRYEDILDVTLFGTVETTQGTFEGKGTIERLHIGHQDKTLVSFSNIPSPLSLDFSTANVTLFIPALATSLDLGEKESRIALERLSLLYPHSPLLQESGFLEGKTTVITPDFKTFAIDLDITKLQTLLYENGKPLDALRLTIHADQNKTLARAQGLSFSQTAGSQEVTLDGLDIGFSSTTPHQSQTTQTLHGTNSHLLLVDQNQSLPFVAYTLENSPKGIWLSGAFAQGELTFLQTPTLMELSLIKANATLVNHFAKKEMFDGGNFELTLKGESAEFFSGSLAITESYLKEMVAYNNLIALANTLPSLALFKGPGFNERGYEIKEGNIVFSQKDEILTLHTIHLIGTSADIIGEGSVNLNDETLHVTLKLKTLKDISHAIGQIPLLNHLILGEDQSIATAISIQGDLKNPVITTQVLQDTLMTPYNIIKRTLQLPFKIFD</sequence>
<reference evidence="3" key="1">
    <citation type="submission" date="2021-02" db="EMBL/GenBank/DDBJ databases">
        <title>Sulfurospirillum tamanensis sp. nov.</title>
        <authorList>
            <person name="Merkel A.Y."/>
        </authorList>
    </citation>
    <scope>NUCLEOTIDE SEQUENCE [LARGE SCALE GENOMIC DNA]</scope>
    <source>
        <strain evidence="3">T05b</strain>
    </source>
</reference>
<reference evidence="2 3" key="3">
    <citation type="submission" date="2021-02" db="EMBL/GenBank/DDBJ databases">
        <authorList>
            <person name="Merkel A.Y."/>
        </authorList>
    </citation>
    <scope>NUCLEOTIDE SEQUENCE [LARGE SCALE GENOMIC DNA]</scope>
    <source>
        <strain evidence="2 3">T05b</strain>
    </source>
</reference>
<organism evidence="2 3">
    <name type="scientific">Sulfurospirillum tamanense</name>
    <dbReference type="NCBI Taxonomy" id="2813362"/>
    <lineage>
        <taxon>Bacteria</taxon>
        <taxon>Pseudomonadati</taxon>
        <taxon>Campylobacterota</taxon>
        <taxon>Epsilonproteobacteria</taxon>
        <taxon>Campylobacterales</taxon>
        <taxon>Sulfurospirillaceae</taxon>
        <taxon>Sulfurospirillum</taxon>
    </lineage>
</organism>
<feature type="domain" description="YhdP central" evidence="1">
    <location>
        <begin position="642"/>
        <end position="810"/>
    </location>
</feature>
<dbReference type="RefSeq" id="WP_205458698.1">
    <property type="nucleotide sequence ID" value="NZ_JAFHKK010000008.1"/>
</dbReference>
<dbReference type="Pfam" id="PF13116">
    <property type="entry name" value="YhdP"/>
    <property type="match status" value="2"/>
</dbReference>
<keyword evidence="3" id="KW-1185">Reference proteome</keyword>